<dbReference type="EMBL" id="CM023475">
    <property type="protein sequence ID" value="KAH7945880.1"/>
    <property type="molecule type" value="Genomic_DNA"/>
</dbReference>
<evidence type="ECO:0000313" key="1">
    <source>
        <dbReference type="EMBL" id="KAH7945880.1"/>
    </source>
</evidence>
<sequence>MRHAACTASPVLRLTSRMGMEAKGEEWRGRTFSRFREHLRQVSTMSRYVFALVGMTLLVAAVSAAPAKEPEPEVDPSSGPTGGLLEAFRSVGSQFQRVADGFPLSFNNAASRLQTWAEGAGSTVGKSASDSFQFTRQLFKPLRNEDVQPPSTTS</sequence>
<comment type="caution">
    <text evidence="1">The sequence shown here is derived from an EMBL/GenBank/DDBJ whole genome shotgun (WGS) entry which is preliminary data.</text>
</comment>
<gene>
    <name evidence="1" type="ORF">HPB49_016842</name>
</gene>
<dbReference type="Proteomes" id="UP000821865">
    <property type="component" value="Chromosome 6"/>
</dbReference>
<accession>A0ACB8CM08</accession>
<proteinExistence type="predicted"/>
<keyword evidence="2" id="KW-1185">Reference proteome</keyword>
<organism evidence="1 2">
    <name type="scientific">Dermacentor silvarum</name>
    <name type="common">Tick</name>
    <dbReference type="NCBI Taxonomy" id="543639"/>
    <lineage>
        <taxon>Eukaryota</taxon>
        <taxon>Metazoa</taxon>
        <taxon>Ecdysozoa</taxon>
        <taxon>Arthropoda</taxon>
        <taxon>Chelicerata</taxon>
        <taxon>Arachnida</taxon>
        <taxon>Acari</taxon>
        <taxon>Parasitiformes</taxon>
        <taxon>Ixodida</taxon>
        <taxon>Ixodoidea</taxon>
        <taxon>Ixodidae</taxon>
        <taxon>Rhipicephalinae</taxon>
        <taxon>Dermacentor</taxon>
    </lineage>
</organism>
<evidence type="ECO:0000313" key="2">
    <source>
        <dbReference type="Proteomes" id="UP000821865"/>
    </source>
</evidence>
<reference evidence="1" key="1">
    <citation type="submission" date="2020-05" db="EMBL/GenBank/DDBJ databases">
        <title>Large-scale comparative analyses of tick genomes elucidate their genetic diversity and vector capacities.</title>
        <authorList>
            <person name="Jia N."/>
            <person name="Wang J."/>
            <person name="Shi W."/>
            <person name="Du L."/>
            <person name="Sun Y."/>
            <person name="Zhan W."/>
            <person name="Jiang J."/>
            <person name="Wang Q."/>
            <person name="Zhang B."/>
            <person name="Ji P."/>
            <person name="Sakyi L.B."/>
            <person name="Cui X."/>
            <person name="Yuan T."/>
            <person name="Jiang B."/>
            <person name="Yang W."/>
            <person name="Lam T.T.-Y."/>
            <person name="Chang Q."/>
            <person name="Ding S."/>
            <person name="Wang X."/>
            <person name="Zhu J."/>
            <person name="Ruan X."/>
            <person name="Zhao L."/>
            <person name="Wei J."/>
            <person name="Que T."/>
            <person name="Du C."/>
            <person name="Cheng J."/>
            <person name="Dai P."/>
            <person name="Han X."/>
            <person name="Huang E."/>
            <person name="Gao Y."/>
            <person name="Liu J."/>
            <person name="Shao H."/>
            <person name="Ye R."/>
            <person name="Li L."/>
            <person name="Wei W."/>
            <person name="Wang X."/>
            <person name="Wang C."/>
            <person name="Yang T."/>
            <person name="Huo Q."/>
            <person name="Li W."/>
            <person name="Guo W."/>
            <person name="Chen H."/>
            <person name="Zhou L."/>
            <person name="Ni X."/>
            <person name="Tian J."/>
            <person name="Zhou Y."/>
            <person name="Sheng Y."/>
            <person name="Liu T."/>
            <person name="Pan Y."/>
            <person name="Xia L."/>
            <person name="Li J."/>
            <person name="Zhao F."/>
            <person name="Cao W."/>
        </authorList>
    </citation>
    <scope>NUCLEOTIDE SEQUENCE</scope>
    <source>
        <strain evidence="1">Dsil-2018</strain>
    </source>
</reference>
<name>A0ACB8CM08_DERSI</name>
<protein>
    <submittedName>
        <fullName evidence="1">Uncharacterized protein</fullName>
    </submittedName>
</protein>